<accession>A0A1M2W4C5</accession>
<evidence type="ECO:0000313" key="2">
    <source>
        <dbReference type="Proteomes" id="UP000184267"/>
    </source>
</evidence>
<protein>
    <submittedName>
        <fullName evidence="1">Uncharacterized protein</fullName>
    </submittedName>
</protein>
<dbReference type="AlphaFoldDB" id="A0A1M2W4C5"/>
<organism evidence="1 2">
    <name type="scientific">Trametes pubescens</name>
    <name type="common">White-rot fungus</name>
    <dbReference type="NCBI Taxonomy" id="154538"/>
    <lineage>
        <taxon>Eukaryota</taxon>
        <taxon>Fungi</taxon>
        <taxon>Dikarya</taxon>
        <taxon>Basidiomycota</taxon>
        <taxon>Agaricomycotina</taxon>
        <taxon>Agaricomycetes</taxon>
        <taxon>Polyporales</taxon>
        <taxon>Polyporaceae</taxon>
        <taxon>Trametes</taxon>
    </lineage>
</organism>
<proteinExistence type="predicted"/>
<evidence type="ECO:0000313" key="1">
    <source>
        <dbReference type="EMBL" id="OJT14707.1"/>
    </source>
</evidence>
<dbReference type="EMBL" id="MNAD01000252">
    <property type="protein sequence ID" value="OJT14707.1"/>
    <property type="molecule type" value="Genomic_DNA"/>
</dbReference>
<sequence>MTQGNTTATPSSRFQTYKVVRLSYGGPTCIDRDLAAHHAVPWLPARRTGKRASLFVLEADRDPPAFSPKKRQAR</sequence>
<name>A0A1M2W4C5_TRAPU</name>
<comment type="caution">
    <text evidence="1">The sequence shown here is derived from an EMBL/GenBank/DDBJ whole genome shotgun (WGS) entry which is preliminary data.</text>
</comment>
<reference evidence="1 2" key="1">
    <citation type="submission" date="2016-10" db="EMBL/GenBank/DDBJ databases">
        <title>Genome sequence of the basidiomycete white-rot fungus Trametes pubescens.</title>
        <authorList>
            <person name="Makela M.R."/>
            <person name="Granchi Z."/>
            <person name="Peng M."/>
            <person name="De Vries R.P."/>
            <person name="Grigoriev I."/>
            <person name="Riley R."/>
            <person name="Hilden K."/>
        </authorList>
    </citation>
    <scope>NUCLEOTIDE SEQUENCE [LARGE SCALE GENOMIC DNA]</scope>
    <source>
        <strain evidence="1 2">FBCC735</strain>
    </source>
</reference>
<keyword evidence="2" id="KW-1185">Reference proteome</keyword>
<dbReference type="Proteomes" id="UP000184267">
    <property type="component" value="Unassembled WGS sequence"/>
</dbReference>
<gene>
    <name evidence="1" type="ORF">TRAPUB_8760</name>
</gene>